<organism evidence="1 2">
    <name type="scientific">Pseudomonas kuykendallii</name>
    <dbReference type="NCBI Taxonomy" id="1007099"/>
    <lineage>
        <taxon>Bacteria</taxon>
        <taxon>Pseudomonadati</taxon>
        <taxon>Pseudomonadota</taxon>
        <taxon>Gammaproteobacteria</taxon>
        <taxon>Pseudomonadales</taxon>
        <taxon>Pseudomonadaceae</taxon>
        <taxon>Pseudomonas</taxon>
    </lineage>
</organism>
<dbReference type="AlphaFoldDB" id="A0A1H3D619"/>
<dbReference type="EMBL" id="FNNU01000005">
    <property type="protein sequence ID" value="SDX61827.1"/>
    <property type="molecule type" value="Genomic_DNA"/>
</dbReference>
<evidence type="ECO:0008006" key="3">
    <source>
        <dbReference type="Google" id="ProtNLM"/>
    </source>
</evidence>
<keyword evidence="2" id="KW-1185">Reference proteome</keyword>
<dbReference type="OrthoDB" id="6993535at2"/>
<evidence type="ECO:0000313" key="2">
    <source>
        <dbReference type="Proteomes" id="UP000243778"/>
    </source>
</evidence>
<dbReference type="Proteomes" id="UP000243778">
    <property type="component" value="Unassembled WGS sequence"/>
</dbReference>
<proteinExistence type="predicted"/>
<evidence type="ECO:0000313" key="1">
    <source>
        <dbReference type="EMBL" id="SDX61827.1"/>
    </source>
</evidence>
<protein>
    <recommendedName>
        <fullName evidence="3">DUF1652 domain-containing protein</fullName>
    </recommendedName>
</protein>
<dbReference type="Pfam" id="PF07865">
    <property type="entry name" value="DUF1652"/>
    <property type="match status" value="1"/>
</dbReference>
<reference evidence="2" key="1">
    <citation type="submission" date="2016-10" db="EMBL/GenBank/DDBJ databases">
        <authorList>
            <person name="Varghese N."/>
            <person name="Submissions S."/>
        </authorList>
    </citation>
    <scope>NUCLEOTIDE SEQUENCE [LARGE SCALE GENOMIC DNA]</scope>
    <source>
        <strain evidence="2">NRRL B-59562</strain>
    </source>
</reference>
<gene>
    <name evidence="1" type="ORF">SAMN05216287_3301</name>
</gene>
<name>A0A1H3D619_9PSED</name>
<dbReference type="RefSeq" id="WP_090230541.1">
    <property type="nucleotide sequence ID" value="NZ_FNNU01000005.1"/>
</dbReference>
<sequence length="85" mass="9378">MPTRFEAARTLIESSFTPFDCKCTLERDSFSVRIYDATDDMTHLVVTGIPLFKLDTPSGAQQVVDEIRAELAMTRLSSAGALSSF</sequence>
<dbReference type="InterPro" id="IPR012448">
    <property type="entry name" value="DUF1652"/>
</dbReference>
<accession>A0A1H3D619</accession>